<feature type="domain" description="C2H2-type" evidence="8">
    <location>
        <begin position="236"/>
        <end position="264"/>
    </location>
</feature>
<dbReference type="PANTHER" id="PTHR24394:SF0">
    <property type="entry name" value="ZINC FINGER AND BTB DOMAIN-CONTAINING PROTEIN 40"/>
    <property type="match status" value="1"/>
</dbReference>
<feature type="compositionally biased region" description="Basic and acidic residues" evidence="7">
    <location>
        <begin position="175"/>
        <end position="187"/>
    </location>
</feature>
<dbReference type="PANTHER" id="PTHR24394">
    <property type="entry name" value="ZINC FINGER PROTEIN"/>
    <property type="match status" value="1"/>
</dbReference>
<dbReference type="PROSITE" id="PS00028">
    <property type="entry name" value="ZINC_FINGER_C2H2_1"/>
    <property type="match status" value="5"/>
</dbReference>
<dbReference type="Proteomes" id="UP000284403">
    <property type="component" value="Unassembled WGS sequence"/>
</dbReference>
<feature type="region of interest" description="Disordered" evidence="7">
    <location>
        <begin position="472"/>
        <end position="534"/>
    </location>
</feature>
<evidence type="ECO:0000256" key="4">
    <source>
        <dbReference type="ARBA" id="ARBA00022833"/>
    </source>
</evidence>
<evidence type="ECO:0000256" key="1">
    <source>
        <dbReference type="ARBA" id="ARBA00022723"/>
    </source>
</evidence>
<dbReference type="GO" id="GO:0000981">
    <property type="term" value="F:DNA-binding transcription factor activity, RNA polymerase II-specific"/>
    <property type="evidence" value="ECO:0007669"/>
    <property type="project" value="TreeGrafter"/>
</dbReference>
<dbReference type="PROSITE" id="PS50157">
    <property type="entry name" value="ZINC_FINGER_C2H2_2"/>
    <property type="match status" value="5"/>
</dbReference>
<dbReference type="OrthoDB" id="5803930at2759"/>
<accession>A0A422Q887</accession>
<evidence type="ECO:0000256" key="3">
    <source>
        <dbReference type="ARBA" id="ARBA00022771"/>
    </source>
</evidence>
<keyword evidence="4" id="KW-0862">Zinc</keyword>
<dbReference type="AlphaFoldDB" id="A0A422Q887"/>
<feature type="domain" description="C2H2-type" evidence="8">
    <location>
        <begin position="385"/>
        <end position="408"/>
    </location>
</feature>
<reference evidence="9 10" key="1">
    <citation type="journal article" date="2018" name="BMC Genomics">
        <title>Genomic comparison of Trypanosoma conorhini and Trypanosoma rangeli to Trypanosoma cruzi strains of high and low virulence.</title>
        <authorList>
            <person name="Bradwell K.R."/>
            <person name="Koparde V.N."/>
            <person name="Matveyev A.V."/>
            <person name="Serrano M.G."/>
            <person name="Alves J.M."/>
            <person name="Parikh H."/>
            <person name="Huang B."/>
            <person name="Lee V."/>
            <person name="Espinosa-Alvarez O."/>
            <person name="Ortiz P.A."/>
            <person name="Costa-Martins A.G."/>
            <person name="Teixeira M.M."/>
            <person name="Buck G.A."/>
        </authorList>
    </citation>
    <scope>NUCLEOTIDE SEQUENCE [LARGE SCALE GENOMIC DNA]</scope>
    <source>
        <strain evidence="9 10">025E</strain>
    </source>
</reference>
<protein>
    <submittedName>
        <fullName evidence="9">Putative Zn-finger protein</fullName>
    </submittedName>
</protein>
<evidence type="ECO:0000256" key="7">
    <source>
        <dbReference type="SAM" id="MobiDB-lite"/>
    </source>
</evidence>
<dbReference type="GO" id="GO:0005634">
    <property type="term" value="C:nucleus"/>
    <property type="evidence" value="ECO:0007669"/>
    <property type="project" value="TreeGrafter"/>
</dbReference>
<keyword evidence="3 6" id="KW-0863">Zinc-finger</keyword>
<evidence type="ECO:0000256" key="5">
    <source>
        <dbReference type="ARBA" id="ARBA00023242"/>
    </source>
</evidence>
<dbReference type="SMART" id="SM00355">
    <property type="entry name" value="ZnF_C2H2"/>
    <property type="match status" value="8"/>
</dbReference>
<keyword evidence="1" id="KW-0479">Metal-binding</keyword>
<feature type="region of interest" description="Disordered" evidence="7">
    <location>
        <begin position="171"/>
        <end position="190"/>
    </location>
</feature>
<dbReference type="GeneID" id="40315182"/>
<evidence type="ECO:0000313" key="9">
    <source>
        <dbReference type="EMBL" id="RNF26171.1"/>
    </source>
</evidence>
<evidence type="ECO:0000256" key="6">
    <source>
        <dbReference type="PROSITE-ProRule" id="PRU00042"/>
    </source>
</evidence>
<dbReference type="GO" id="GO:0008270">
    <property type="term" value="F:zinc ion binding"/>
    <property type="evidence" value="ECO:0007669"/>
    <property type="project" value="UniProtKB-KW"/>
</dbReference>
<dbReference type="EMBL" id="MKKU01000054">
    <property type="protein sequence ID" value="RNF26171.1"/>
    <property type="molecule type" value="Genomic_DNA"/>
</dbReference>
<evidence type="ECO:0000256" key="2">
    <source>
        <dbReference type="ARBA" id="ARBA00022737"/>
    </source>
</evidence>
<organism evidence="9 10">
    <name type="scientific">Trypanosoma conorhini</name>
    <dbReference type="NCBI Taxonomy" id="83891"/>
    <lineage>
        <taxon>Eukaryota</taxon>
        <taxon>Discoba</taxon>
        <taxon>Euglenozoa</taxon>
        <taxon>Kinetoplastea</taxon>
        <taxon>Metakinetoplastina</taxon>
        <taxon>Trypanosomatida</taxon>
        <taxon>Trypanosomatidae</taxon>
        <taxon>Trypanosoma</taxon>
    </lineage>
</organism>
<dbReference type="InterPro" id="IPR022755">
    <property type="entry name" value="Znf_C2H2_jaz"/>
</dbReference>
<feature type="domain" description="C2H2-type" evidence="8">
    <location>
        <begin position="415"/>
        <end position="438"/>
    </location>
</feature>
<evidence type="ECO:0000259" key="8">
    <source>
        <dbReference type="PROSITE" id="PS50157"/>
    </source>
</evidence>
<feature type="domain" description="C2H2-type" evidence="8">
    <location>
        <begin position="343"/>
        <end position="371"/>
    </location>
</feature>
<comment type="caution">
    <text evidence="9">The sequence shown here is derived from an EMBL/GenBank/DDBJ whole genome shotgun (WGS) entry which is preliminary data.</text>
</comment>
<dbReference type="Pfam" id="PF12171">
    <property type="entry name" value="zf-C2H2_jaz"/>
    <property type="match status" value="1"/>
</dbReference>
<dbReference type="Gene3D" id="3.30.160.60">
    <property type="entry name" value="Classic Zinc Finger"/>
    <property type="match status" value="3"/>
</dbReference>
<dbReference type="RefSeq" id="XP_029231377.1">
    <property type="nucleotide sequence ID" value="XM_029368509.1"/>
</dbReference>
<feature type="domain" description="C2H2-type" evidence="8">
    <location>
        <begin position="452"/>
        <end position="479"/>
    </location>
</feature>
<keyword evidence="10" id="KW-1185">Reference proteome</keyword>
<keyword evidence="2" id="KW-0677">Repeat</keyword>
<sequence length="534" mass="58982">MRRCVAPSWLRYRGIVWDGRGSCGCVASSRRWCLSLRVPSVELAAPRSQTHEDLAYASCPICGRLTHMCDMFTHLTTAHRELNPAHCKKICSARLQLYQQVIGVPLKKMELTTSGRRVLDFLPTVLPSGYICNWCDRKNDLYPTRDKFLKHVADVHAEIDLEDIEQHVPLPPRGVAEEKSGAREAARPTRRLSGVEAVAETFTIPPIAPRHAAVSIPRAIDKRTAAPPPAFSETEFPCELCNRVFQSEADLLQHLETRHPDGTAEGSGDVDHSAVADVAEFTAKEATMGGSQRVHVICDLCPSSSKVYTMPSALFSHIRFKHPGEDAAYHVERLIRTSKGQSFVCKVCNKAFATAAALEGHFSSKHAEQASAPVGQGRVAMNNCWWCHDCEKGFSSAKGLHGHMQNKHGLSSQIHPCPACKRVFSDVYSLEEHITLAHKTIHLHDIGLQTHAKCDICDRCFLTYEDLHRHAVKHHKKDPRAPVRPFEATAFSSPEKEEAAKSGAPSSSPVPAPAQAPRKVKRRNKSAAEAEPSP</sequence>
<proteinExistence type="predicted"/>
<dbReference type="Pfam" id="PF12874">
    <property type="entry name" value="zf-met"/>
    <property type="match status" value="1"/>
</dbReference>
<gene>
    <name evidence="9" type="ORF">Tco025E_01571</name>
</gene>
<name>A0A422Q887_9TRYP</name>
<dbReference type="InterPro" id="IPR013087">
    <property type="entry name" value="Znf_C2H2_type"/>
</dbReference>
<evidence type="ECO:0000313" key="10">
    <source>
        <dbReference type="Proteomes" id="UP000284403"/>
    </source>
</evidence>
<keyword evidence="5" id="KW-0539">Nucleus</keyword>